<dbReference type="Gene3D" id="3.30.200.20">
    <property type="entry name" value="Phosphorylase Kinase, domain 1"/>
    <property type="match status" value="1"/>
</dbReference>
<evidence type="ECO:0000313" key="5">
    <source>
        <dbReference type="EMBL" id="KAL0906899.1"/>
    </source>
</evidence>
<dbReference type="InterPro" id="IPR050528">
    <property type="entry name" value="L-type_Lectin-RKs"/>
</dbReference>
<keyword evidence="1" id="KW-0547">Nucleotide-binding</keyword>
<keyword evidence="2" id="KW-0067">ATP-binding</keyword>
<dbReference type="Pfam" id="PF07714">
    <property type="entry name" value="PK_Tyr_Ser-Thr"/>
    <property type="match status" value="1"/>
</dbReference>
<organism evidence="5 6">
    <name type="scientific">Dendrobium thyrsiflorum</name>
    <name type="common">Pinecone-like raceme dendrobium</name>
    <name type="synonym">Orchid</name>
    <dbReference type="NCBI Taxonomy" id="117978"/>
    <lineage>
        <taxon>Eukaryota</taxon>
        <taxon>Viridiplantae</taxon>
        <taxon>Streptophyta</taxon>
        <taxon>Embryophyta</taxon>
        <taxon>Tracheophyta</taxon>
        <taxon>Spermatophyta</taxon>
        <taxon>Magnoliopsida</taxon>
        <taxon>Liliopsida</taxon>
        <taxon>Asparagales</taxon>
        <taxon>Orchidaceae</taxon>
        <taxon>Epidendroideae</taxon>
        <taxon>Malaxideae</taxon>
        <taxon>Dendrobiinae</taxon>
        <taxon>Dendrobium</taxon>
    </lineage>
</organism>
<protein>
    <recommendedName>
        <fullName evidence="4">Serine-threonine/tyrosine-protein kinase catalytic domain-containing protein</fullName>
    </recommendedName>
</protein>
<dbReference type="SUPFAM" id="SSF56112">
    <property type="entry name" value="Protein kinase-like (PK-like)"/>
    <property type="match status" value="1"/>
</dbReference>
<accession>A0ABD0U499</accession>
<evidence type="ECO:0000256" key="3">
    <source>
        <dbReference type="SAM" id="MobiDB-lite"/>
    </source>
</evidence>
<dbReference type="InterPro" id="IPR011009">
    <property type="entry name" value="Kinase-like_dom_sf"/>
</dbReference>
<comment type="caution">
    <text evidence="5">The sequence shown here is derived from an EMBL/GenBank/DDBJ whole genome shotgun (WGS) entry which is preliminary data.</text>
</comment>
<keyword evidence="6" id="KW-1185">Reference proteome</keyword>
<evidence type="ECO:0000256" key="2">
    <source>
        <dbReference type="ARBA" id="ARBA00022840"/>
    </source>
</evidence>
<dbReference type="EMBL" id="JANQDX010000018">
    <property type="protein sequence ID" value="KAL0906899.1"/>
    <property type="molecule type" value="Genomic_DNA"/>
</dbReference>
<sequence>MRNFSHLSCLSCVNGNGLNERRKTKAKRRSRFLVQGSLPSHNGFNDENLFGNRGFSGFYEGQLPKSKLEMALKRISPDSRQGMKEFVAKIASISRLRHRNLVQLLGYCRRRGELLLSSETSEQAMSSSTLSSTESSETLGSHGCMFEGGVRMSRLRCCRAQCEIEFDAGSRAESGQSRRT</sequence>
<dbReference type="PANTHER" id="PTHR27007">
    <property type="match status" value="1"/>
</dbReference>
<evidence type="ECO:0000256" key="1">
    <source>
        <dbReference type="ARBA" id="ARBA00022741"/>
    </source>
</evidence>
<dbReference type="AlphaFoldDB" id="A0ABD0U499"/>
<dbReference type="InterPro" id="IPR001245">
    <property type="entry name" value="Ser-Thr/Tyr_kinase_cat_dom"/>
</dbReference>
<name>A0ABD0U499_DENTH</name>
<dbReference type="GO" id="GO:0005524">
    <property type="term" value="F:ATP binding"/>
    <property type="evidence" value="ECO:0007669"/>
    <property type="project" value="UniProtKB-KW"/>
</dbReference>
<gene>
    <name evidence="5" type="ORF">M5K25_025430</name>
</gene>
<dbReference type="Proteomes" id="UP001552299">
    <property type="component" value="Unassembled WGS sequence"/>
</dbReference>
<feature type="region of interest" description="Disordered" evidence="3">
    <location>
        <begin position="119"/>
        <end position="139"/>
    </location>
</feature>
<evidence type="ECO:0000313" key="6">
    <source>
        <dbReference type="Proteomes" id="UP001552299"/>
    </source>
</evidence>
<proteinExistence type="predicted"/>
<evidence type="ECO:0000259" key="4">
    <source>
        <dbReference type="Pfam" id="PF07714"/>
    </source>
</evidence>
<feature type="domain" description="Serine-threonine/tyrosine-protein kinase catalytic" evidence="4">
    <location>
        <begin position="55"/>
        <end position="125"/>
    </location>
</feature>
<reference evidence="5 6" key="1">
    <citation type="journal article" date="2024" name="Plant Biotechnol. J.">
        <title>Dendrobium thyrsiflorum genome and its molecular insights into genes involved in important horticultural traits.</title>
        <authorList>
            <person name="Chen B."/>
            <person name="Wang J.Y."/>
            <person name="Zheng P.J."/>
            <person name="Li K.L."/>
            <person name="Liang Y.M."/>
            <person name="Chen X.F."/>
            <person name="Zhang C."/>
            <person name="Zhao X."/>
            <person name="He X."/>
            <person name="Zhang G.Q."/>
            <person name="Liu Z.J."/>
            <person name="Xu Q."/>
        </authorList>
    </citation>
    <scope>NUCLEOTIDE SEQUENCE [LARGE SCALE GENOMIC DNA]</scope>
    <source>
        <strain evidence="5">GZMU011</strain>
    </source>
</reference>